<evidence type="ECO:0000313" key="2">
    <source>
        <dbReference type="EMBL" id="RST97404.1"/>
    </source>
</evidence>
<dbReference type="AlphaFoldDB" id="A0A429ZUJ2"/>
<dbReference type="InterPro" id="IPR000182">
    <property type="entry name" value="GNAT_dom"/>
</dbReference>
<reference evidence="2 3" key="1">
    <citation type="submission" date="2017-05" db="EMBL/GenBank/DDBJ databases">
        <title>Vagococcus spp. assemblies.</title>
        <authorList>
            <person name="Gulvik C.A."/>
        </authorList>
    </citation>
    <scope>NUCLEOTIDE SEQUENCE [LARGE SCALE GENOMIC DNA]</scope>
    <source>
        <strain evidence="2 3">NCFB 2777</strain>
    </source>
</reference>
<gene>
    <name evidence="2" type="ORF">CBF35_01680</name>
</gene>
<dbReference type="EMBL" id="NGJU01000002">
    <property type="protein sequence ID" value="RST97404.1"/>
    <property type="molecule type" value="Genomic_DNA"/>
</dbReference>
<dbReference type="Proteomes" id="UP000287239">
    <property type="component" value="Unassembled WGS sequence"/>
</dbReference>
<sequence>MKIIDYPLMENIQTLMKMLEEHHQAVLKEIPVYDSQPVSFAAYDKGVYLGGLTGKIVWNHLHIDMLAVTSNLRHSGVGTALMARAENLALSHDRQLIIIETINWQAPGFYQKMGYSVFGEVKDIPVANSHKIYLVKYLPASL</sequence>
<evidence type="ECO:0000259" key="1">
    <source>
        <dbReference type="PROSITE" id="PS51186"/>
    </source>
</evidence>
<keyword evidence="3" id="KW-1185">Reference proteome</keyword>
<dbReference type="Gene3D" id="3.40.630.30">
    <property type="match status" value="1"/>
</dbReference>
<dbReference type="CDD" id="cd04301">
    <property type="entry name" value="NAT_SF"/>
    <property type="match status" value="1"/>
</dbReference>
<dbReference type="InterPro" id="IPR016181">
    <property type="entry name" value="Acyl_CoA_acyltransferase"/>
</dbReference>
<dbReference type="RefSeq" id="WP_126778150.1">
    <property type="nucleotide sequence ID" value="NZ_CAUQJP010000110.1"/>
</dbReference>
<dbReference type="SUPFAM" id="SSF55729">
    <property type="entry name" value="Acyl-CoA N-acyltransferases (Nat)"/>
    <property type="match status" value="1"/>
</dbReference>
<feature type="domain" description="N-acetyltransferase" evidence="1">
    <location>
        <begin position="1"/>
        <end position="139"/>
    </location>
</feature>
<proteinExistence type="predicted"/>
<comment type="caution">
    <text evidence="2">The sequence shown here is derived from an EMBL/GenBank/DDBJ whole genome shotgun (WGS) entry which is preliminary data.</text>
</comment>
<evidence type="ECO:0000313" key="3">
    <source>
        <dbReference type="Proteomes" id="UP000287239"/>
    </source>
</evidence>
<protein>
    <recommendedName>
        <fullName evidence="1">N-acetyltransferase domain-containing protein</fullName>
    </recommendedName>
</protein>
<dbReference type="Pfam" id="PF00583">
    <property type="entry name" value="Acetyltransf_1"/>
    <property type="match status" value="1"/>
</dbReference>
<dbReference type="GeneID" id="98567065"/>
<accession>A0A429ZUJ2</accession>
<dbReference type="PROSITE" id="PS51186">
    <property type="entry name" value="GNAT"/>
    <property type="match status" value="1"/>
</dbReference>
<name>A0A429ZUJ2_9ENTE</name>
<organism evidence="2 3">
    <name type="scientific">Vagococcus salmoninarum</name>
    <dbReference type="NCBI Taxonomy" id="2739"/>
    <lineage>
        <taxon>Bacteria</taxon>
        <taxon>Bacillati</taxon>
        <taxon>Bacillota</taxon>
        <taxon>Bacilli</taxon>
        <taxon>Lactobacillales</taxon>
        <taxon>Enterococcaceae</taxon>
        <taxon>Vagococcus</taxon>
    </lineage>
</organism>
<dbReference type="GO" id="GO:0016747">
    <property type="term" value="F:acyltransferase activity, transferring groups other than amino-acyl groups"/>
    <property type="evidence" value="ECO:0007669"/>
    <property type="project" value="InterPro"/>
</dbReference>
<dbReference type="OrthoDB" id="9787920at2"/>